<evidence type="ECO:0000313" key="2">
    <source>
        <dbReference type="Proteomes" id="UP000828048"/>
    </source>
</evidence>
<dbReference type="EMBL" id="CM037158">
    <property type="protein sequence ID" value="KAH7851181.1"/>
    <property type="molecule type" value="Genomic_DNA"/>
</dbReference>
<accession>A0ACB7YCJ4</accession>
<organism evidence="1 2">
    <name type="scientific">Vaccinium darrowii</name>
    <dbReference type="NCBI Taxonomy" id="229202"/>
    <lineage>
        <taxon>Eukaryota</taxon>
        <taxon>Viridiplantae</taxon>
        <taxon>Streptophyta</taxon>
        <taxon>Embryophyta</taxon>
        <taxon>Tracheophyta</taxon>
        <taxon>Spermatophyta</taxon>
        <taxon>Magnoliopsida</taxon>
        <taxon>eudicotyledons</taxon>
        <taxon>Gunneridae</taxon>
        <taxon>Pentapetalae</taxon>
        <taxon>asterids</taxon>
        <taxon>Ericales</taxon>
        <taxon>Ericaceae</taxon>
        <taxon>Vaccinioideae</taxon>
        <taxon>Vaccinieae</taxon>
        <taxon>Vaccinium</taxon>
    </lineage>
</organism>
<comment type="caution">
    <text evidence="1">The sequence shown here is derived from an EMBL/GenBank/DDBJ whole genome shotgun (WGS) entry which is preliminary data.</text>
</comment>
<reference evidence="1 2" key="1">
    <citation type="journal article" date="2021" name="Hortic Res">
        <title>High-quality reference genome and annotation aids understanding of berry development for evergreen blueberry (Vaccinium darrowii).</title>
        <authorList>
            <person name="Yu J."/>
            <person name="Hulse-Kemp A.M."/>
            <person name="Babiker E."/>
            <person name="Staton M."/>
        </authorList>
    </citation>
    <scope>NUCLEOTIDE SEQUENCE [LARGE SCALE GENOMIC DNA]</scope>
    <source>
        <strain evidence="2">cv. NJ 8807/NJ 8810</strain>
        <tissue evidence="1">Young leaf</tissue>
    </source>
</reference>
<evidence type="ECO:0000313" key="1">
    <source>
        <dbReference type="EMBL" id="KAH7851181.1"/>
    </source>
</evidence>
<name>A0ACB7YCJ4_9ERIC</name>
<dbReference type="Proteomes" id="UP000828048">
    <property type="component" value="Chromosome 8"/>
</dbReference>
<proteinExistence type="predicted"/>
<keyword evidence="2" id="KW-1185">Reference proteome</keyword>
<gene>
    <name evidence="1" type="ORF">Vadar_008304</name>
</gene>
<sequence>MLQDEERRKYFAMADEFVKPKKNYIQARISLLSIVKIIRRLSLDQIAAVNEIGLGGLLALKCTKLDHDLSQWLVQNFDLESSSMNVHGEQLFLTQVEVHHVLGIQCEGKEVELKGSSEGFSDLRKTLKVGEGSICLKGLKQSLMKIESAGDDFKMKFALYMNVETMKYSNWAKLTLDFLISGIRKCKRMEHKQPEIVESEVAEFKKHFKQYHFDDNRMPNFEKKLAEMKMLFIKNGCDGNRMAKMETEVVGMKSLLSQLLDRFPVKEEPKVSPNNLAPKEKPDDLISSDTDESSLPVEPVKSSPRFEKTRTFGTTDLKKISAAVDIGPIVNGKKPHIKMATKQIQRRHLRVSQSDSISQIDNGRRRTQPANELKHSQYLSSPYIPLDFGKKRMKGNKKTAATKKVNLEPESEVNSDDVMCQKMDKSLDLFLALANGPSIAKVNSLLMLP</sequence>
<protein>
    <submittedName>
        <fullName evidence="1">Uncharacterized protein</fullName>
    </submittedName>
</protein>